<evidence type="ECO:0000313" key="1">
    <source>
        <dbReference type="EMBL" id="AJP73202.1"/>
    </source>
</evidence>
<organism evidence="1 2">
    <name type="scientific">Sphingomonas hengshuiensis</name>
    <dbReference type="NCBI Taxonomy" id="1609977"/>
    <lineage>
        <taxon>Bacteria</taxon>
        <taxon>Pseudomonadati</taxon>
        <taxon>Pseudomonadota</taxon>
        <taxon>Alphaproteobacteria</taxon>
        <taxon>Sphingomonadales</taxon>
        <taxon>Sphingomonadaceae</taxon>
        <taxon>Sphingomonas</taxon>
    </lineage>
</organism>
<sequence>MSDLAILLAKTKGGLKAVAEAAGDLEIIEGTVQPFDGITTFSDPASTPLGGIHGGTPGWIALARFPA</sequence>
<dbReference type="KEGG" id="sphi:TS85_17505"/>
<protein>
    <submittedName>
        <fullName evidence="1">Uncharacterized protein</fullName>
    </submittedName>
</protein>
<dbReference type="Proteomes" id="UP000032300">
    <property type="component" value="Chromosome"/>
</dbReference>
<name>A0A7U4JAF0_9SPHN</name>
<dbReference type="EMBL" id="CP010836">
    <property type="protein sequence ID" value="AJP73202.1"/>
    <property type="molecule type" value="Genomic_DNA"/>
</dbReference>
<dbReference type="RefSeq" id="WP_044333915.1">
    <property type="nucleotide sequence ID" value="NZ_CP010836.1"/>
</dbReference>
<dbReference type="AlphaFoldDB" id="A0A7U4JAF0"/>
<accession>A0A7U4JAF0</accession>
<reference evidence="1 2" key="1">
    <citation type="journal article" date="2015" name="Int. J. Syst. Evol. Microbiol.">
        <title>Sphingomonas hengshuiensis sp. nov., isolated from lake wetland.</title>
        <authorList>
            <person name="Wei S."/>
            <person name="Wang T."/>
            <person name="Liu H."/>
            <person name="Zhang C."/>
            <person name="Guo J."/>
            <person name="Wang Q."/>
            <person name="Liang K."/>
            <person name="Zhang Z."/>
        </authorList>
    </citation>
    <scope>NUCLEOTIDE SEQUENCE [LARGE SCALE GENOMIC DNA]</scope>
    <source>
        <strain evidence="1 2">WHSC-8</strain>
    </source>
</reference>
<reference evidence="1 2" key="2">
    <citation type="submission" date="2015-02" db="EMBL/GenBank/DDBJ databases">
        <title>The complete genome of Sphingomonas hengshuiensis sp. WHSC-8 isolated from soil of Hengshui Lake.</title>
        <authorList>
            <person name="Wei S."/>
            <person name="Guo J."/>
            <person name="Su C."/>
            <person name="Wu R."/>
            <person name="Zhang Z."/>
            <person name="Liang K."/>
            <person name="Li H."/>
            <person name="Wang T."/>
            <person name="Liu H."/>
            <person name="Zhang C."/>
            <person name="Li Z."/>
            <person name="Wang Q."/>
            <person name="Meng J."/>
        </authorList>
    </citation>
    <scope>NUCLEOTIDE SEQUENCE [LARGE SCALE GENOMIC DNA]</scope>
    <source>
        <strain evidence="1 2">WHSC-8</strain>
    </source>
</reference>
<gene>
    <name evidence="1" type="ORF">TS85_17505</name>
</gene>
<proteinExistence type="predicted"/>
<keyword evidence="2" id="KW-1185">Reference proteome</keyword>
<evidence type="ECO:0000313" key="2">
    <source>
        <dbReference type="Proteomes" id="UP000032300"/>
    </source>
</evidence>